<feature type="compositionally biased region" description="Gly residues" evidence="6">
    <location>
        <begin position="501"/>
        <end position="532"/>
    </location>
</feature>
<dbReference type="InterPro" id="IPR004182">
    <property type="entry name" value="GRAM"/>
</dbReference>
<dbReference type="CDD" id="cd13220">
    <property type="entry name" value="PH-GRAM_GRAMDC"/>
    <property type="match status" value="1"/>
</dbReference>
<keyword evidence="4" id="KW-1133">Transmembrane helix</keyword>
<evidence type="ECO:0000256" key="6">
    <source>
        <dbReference type="SAM" id="MobiDB-lite"/>
    </source>
</evidence>
<dbReference type="InterPro" id="IPR051482">
    <property type="entry name" value="Cholesterol_transport"/>
</dbReference>
<comment type="caution">
    <text evidence="8">The sequence shown here is derived from an EMBL/GenBank/DDBJ whole genome shotgun (WGS) entry which is preliminary data.</text>
</comment>
<feature type="compositionally biased region" description="Basic residues" evidence="6">
    <location>
        <begin position="402"/>
        <end position="411"/>
    </location>
</feature>
<sequence>MAPSFFSKLVKTGPNVTVSPPQRDQTANPMSMSTSSLSSSSVPPRSRTVSVIDTSSSKRTSEFGQLGAGAGKQRSRPPSSNSRVVSGGSRGENGHGDRGYQSDSSANPSVNIVPPSPMVSDGSPQISGLPDIRNGNSASAGVDGLPQAVPTMAQSSSAASNSNGNGNANSRRSRPTTPASSPPQNNASPQTLQAPNEMGRKASSKSLRSIFTGNSNTTASPPQKNANNNPKGDSLDSTNSNASSGNHGLVESPTSMETEFVFTTPEGQGQGQEDLTPRPTAPEPVSPNSLHQRSKSAGNSPPSQPPAHRKEATVGVFGQPARSGTGWRKNSTKPTGLAGAIAASGLAMANPGLTGMGIQQPQMSPPLPRGQMNRPNTGTHSHPDDQPPLPHSSPNQNQNQNQKRKKEKKRNSTYSDPHNLPAPNLGDHDYYSGLESGSEDSDEEFGDDSEDDEILGRRGRGRSEGGGSTGVGGGGSTRGGGGESRSRTRAGLGSGESLPYGQGGPGGGSNEGGWGGGGGGGSHMGGGGGMGMGGGQDWGVTGFAVASSRRNTEFHELFPGIPEGDYLIEDYGCALQREILIQGRLYISENHICFHANILGWITDLSIPIYEITALEKKMTAFVIPNAIQITTRRAKYSFASFLARDTTFDVIYNIWRLARPVDVQEVGVAGREIGEQGVAAAGSSAASVGAAAASGGGAAAAAVAGPKKTICECSKKGEHFTETALDAILPGTPDRIHNLMFASGFMKEFMVNEQKLLDIQMSDWTPTSPTAPQGLLARNMSYIKPLSGPVGPKQTKCEIRDEIVHCDFDDY</sequence>
<comment type="subcellular location">
    <subcellularLocation>
        <location evidence="1">Membrane</location>
        <topology evidence="1">Single-pass membrane protein</topology>
    </subcellularLocation>
</comment>
<gene>
    <name evidence="8" type="ORF">V5O48_011608</name>
</gene>
<feature type="compositionally biased region" description="Polar residues" evidence="6">
    <location>
        <begin position="204"/>
        <end position="257"/>
    </location>
</feature>
<dbReference type="PANTHER" id="PTHR23319:SF4">
    <property type="entry name" value="GRAM DOMAIN CONTAINING 1B, ISOFORM E"/>
    <property type="match status" value="1"/>
</dbReference>
<dbReference type="Proteomes" id="UP001465976">
    <property type="component" value="Unassembled WGS sequence"/>
</dbReference>
<dbReference type="InterPro" id="IPR011993">
    <property type="entry name" value="PH-like_dom_sf"/>
</dbReference>
<evidence type="ECO:0000256" key="2">
    <source>
        <dbReference type="ARBA" id="ARBA00006582"/>
    </source>
</evidence>
<feature type="region of interest" description="Disordered" evidence="6">
    <location>
        <begin position="1"/>
        <end position="336"/>
    </location>
</feature>
<feature type="compositionally biased region" description="Polar residues" evidence="6">
    <location>
        <begin position="14"/>
        <end position="29"/>
    </location>
</feature>
<keyword evidence="9" id="KW-1185">Reference proteome</keyword>
<evidence type="ECO:0000259" key="7">
    <source>
        <dbReference type="PROSITE" id="PS51778"/>
    </source>
</evidence>
<evidence type="ECO:0000256" key="3">
    <source>
        <dbReference type="ARBA" id="ARBA00022692"/>
    </source>
</evidence>
<protein>
    <recommendedName>
        <fullName evidence="7">VASt domain-containing protein</fullName>
    </recommendedName>
</protein>
<feature type="compositionally biased region" description="Polar residues" evidence="6">
    <location>
        <begin position="101"/>
        <end position="110"/>
    </location>
</feature>
<evidence type="ECO:0000256" key="1">
    <source>
        <dbReference type="ARBA" id="ARBA00004167"/>
    </source>
</evidence>
<name>A0ABR3F5I0_9AGAR</name>
<reference evidence="8 9" key="1">
    <citation type="submission" date="2024-02" db="EMBL/GenBank/DDBJ databases">
        <title>A draft genome for the cacao thread blight pathogen Marasmius crinis-equi.</title>
        <authorList>
            <person name="Cohen S.P."/>
            <person name="Baruah I.K."/>
            <person name="Amoako-Attah I."/>
            <person name="Bukari Y."/>
            <person name="Meinhardt L.W."/>
            <person name="Bailey B.A."/>
        </authorList>
    </citation>
    <scope>NUCLEOTIDE SEQUENCE [LARGE SCALE GENOMIC DNA]</scope>
    <source>
        <strain evidence="8 9">GH-76</strain>
    </source>
</reference>
<organism evidence="8 9">
    <name type="scientific">Marasmius crinis-equi</name>
    <dbReference type="NCBI Taxonomy" id="585013"/>
    <lineage>
        <taxon>Eukaryota</taxon>
        <taxon>Fungi</taxon>
        <taxon>Dikarya</taxon>
        <taxon>Basidiomycota</taxon>
        <taxon>Agaricomycotina</taxon>
        <taxon>Agaricomycetes</taxon>
        <taxon>Agaricomycetidae</taxon>
        <taxon>Agaricales</taxon>
        <taxon>Marasmiineae</taxon>
        <taxon>Marasmiaceae</taxon>
        <taxon>Marasmius</taxon>
    </lineage>
</organism>
<feature type="compositionally biased region" description="Gly residues" evidence="6">
    <location>
        <begin position="464"/>
        <end position="483"/>
    </location>
</feature>
<feature type="compositionally biased region" description="Low complexity" evidence="6">
    <location>
        <begin position="30"/>
        <end position="50"/>
    </location>
</feature>
<feature type="compositionally biased region" description="Low complexity" evidence="6">
    <location>
        <begin position="155"/>
        <end position="191"/>
    </location>
</feature>
<feature type="region of interest" description="Disordered" evidence="6">
    <location>
        <begin position="349"/>
        <end position="532"/>
    </location>
</feature>
<feature type="domain" description="VASt" evidence="7">
    <location>
        <begin position="720"/>
        <end position="812"/>
    </location>
</feature>
<keyword evidence="5" id="KW-0472">Membrane</keyword>
<dbReference type="PROSITE" id="PS51778">
    <property type="entry name" value="VAST"/>
    <property type="match status" value="1"/>
</dbReference>
<evidence type="ECO:0000313" key="8">
    <source>
        <dbReference type="EMBL" id="KAL0570361.1"/>
    </source>
</evidence>
<keyword evidence="3" id="KW-0812">Transmembrane</keyword>
<dbReference type="InterPro" id="IPR031968">
    <property type="entry name" value="VASt"/>
</dbReference>
<dbReference type="Pfam" id="PF16016">
    <property type="entry name" value="VASt"/>
    <property type="match status" value="1"/>
</dbReference>
<evidence type="ECO:0000256" key="5">
    <source>
        <dbReference type="ARBA" id="ARBA00023136"/>
    </source>
</evidence>
<dbReference type="Pfam" id="PF02893">
    <property type="entry name" value="GRAM"/>
    <property type="match status" value="1"/>
</dbReference>
<proteinExistence type="inferred from homology"/>
<evidence type="ECO:0000313" key="9">
    <source>
        <dbReference type="Proteomes" id="UP001465976"/>
    </source>
</evidence>
<dbReference type="Gene3D" id="2.30.29.30">
    <property type="entry name" value="Pleckstrin-homology domain (PH domain)/Phosphotyrosine-binding domain (PTB)"/>
    <property type="match status" value="1"/>
</dbReference>
<accession>A0ABR3F5I0</accession>
<dbReference type="SMART" id="SM00568">
    <property type="entry name" value="GRAM"/>
    <property type="match status" value="1"/>
</dbReference>
<dbReference type="PANTHER" id="PTHR23319">
    <property type="entry name" value="GRAM DOMAIN CONTAINING 1B, ISOFORM E"/>
    <property type="match status" value="1"/>
</dbReference>
<feature type="compositionally biased region" description="Acidic residues" evidence="6">
    <location>
        <begin position="437"/>
        <end position="453"/>
    </location>
</feature>
<feature type="compositionally biased region" description="Polar residues" evidence="6">
    <location>
        <begin position="286"/>
        <end position="301"/>
    </location>
</feature>
<evidence type="ECO:0000256" key="4">
    <source>
        <dbReference type="ARBA" id="ARBA00022989"/>
    </source>
</evidence>
<feature type="compositionally biased region" description="Low complexity" evidence="6">
    <location>
        <begin position="76"/>
        <end position="87"/>
    </location>
</feature>
<comment type="similarity">
    <text evidence="2">Belongs to the YSP2 family.</text>
</comment>
<feature type="non-terminal residue" evidence="8">
    <location>
        <position position="812"/>
    </location>
</feature>
<dbReference type="EMBL" id="JBAHYK010000950">
    <property type="protein sequence ID" value="KAL0570361.1"/>
    <property type="molecule type" value="Genomic_DNA"/>
</dbReference>